<keyword evidence="3" id="KW-1185">Reference proteome</keyword>
<feature type="region of interest" description="Disordered" evidence="1">
    <location>
        <begin position="255"/>
        <end position="282"/>
    </location>
</feature>
<name>A0ABD0RMC7_CIRMR</name>
<evidence type="ECO:0000256" key="1">
    <source>
        <dbReference type="SAM" id="MobiDB-lite"/>
    </source>
</evidence>
<organism evidence="2 3">
    <name type="scientific">Cirrhinus mrigala</name>
    <name type="common">Mrigala</name>
    <dbReference type="NCBI Taxonomy" id="683832"/>
    <lineage>
        <taxon>Eukaryota</taxon>
        <taxon>Metazoa</taxon>
        <taxon>Chordata</taxon>
        <taxon>Craniata</taxon>
        <taxon>Vertebrata</taxon>
        <taxon>Euteleostomi</taxon>
        <taxon>Actinopterygii</taxon>
        <taxon>Neopterygii</taxon>
        <taxon>Teleostei</taxon>
        <taxon>Ostariophysi</taxon>
        <taxon>Cypriniformes</taxon>
        <taxon>Cyprinidae</taxon>
        <taxon>Labeoninae</taxon>
        <taxon>Labeonini</taxon>
        <taxon>Cirrhinus</taxon>
    </lineage>
</organism>
<accession>A0ABD0RMC7</accession>
<gene>
    <name evidence="2" type="ORF">M9458_002801</name>
</gene>
<protein>
    <submittedName>
        <fullName evidence="2">Uncharacterized protein</fullName>
    </submittedName>
</protein>
<comment type="caution">
    <text evidence="2">The sequence shown here is derived from an EMBL/GenBank/DDBJ whole genome shotgun (WGS) entry which is preliminary data.</text>
</comment>
<evidence type="ECO:0000313" key="3">
    <source>
        <dbReference type="Proteomes" id="UP001529510"/>
    </source>
</evidence>
<proteinExistence type="predicted"/>
<evidence type="ECO:0000313" key="2">
    <source>
        <dbReference type="EMBL" id="KAL0199614.1"/>
    </source>
</evidence>
<dbReference type="AlphaFoldDB" id="A0ABD0RMC7"/>
<dbReference type="EMBL" id="JAMKFB020000002">
    <property type="protein sequence ID" value="KAL0199614.1"/>
    <property type="molecule type" value="Genomic_DNA"/>
</dbReference>
<dbReference type="Proteomes" id="UP001529510">
    <property type="component" value="Unassembled WGS sequence"/>
</dbReference>
<reference evidence="2 3" key="1">
    <citation type="submission" date="2024-05" db="EMBL/GenBank/DDBJ databases">
        <title>Genome sequencing and assembly of Indian major carp, Cirrhinus mrigala (Hamilton, 1822).</title>
        <authorList>
            <person name="Mohindra V."/>
            <person name="Chowdhury L.M."/>
            <person name="Lal K."/>
            <person name="Jena J.K."/>
        </authorList>
    </citation>
    <scope>NUCLEOTIDE SEQUENCE [LARGE SCALE GENOMIC DNA]</scope>
    <source>
        <strain evidence="2">CM1030</strain>
        <tissue evidence="2">Blood</tissue>
    </source>
</reference>
<sequence>MLWLRSAAHAPQCGARAFYYRTRPFDDVTRGVYIRPPRRVIRLSASRISSELPWREELYNLLECPPIEKPGPKRVTKPIEPVPTPGRLKTCRKNAKTDYDYKVEHYSEQHLRSKSRPLPSPWRDEVRNRWKTHVDAKAAPERGMLSRLRDMPTTTYKSTLNAVLKLTENKWEELVETGTFLVEPVKPHEPGRVGWVDTPMIQRHYKNTVERNLQEIFQTTIKEANQLRGTALIKPGNSLLKRCGIWLKDKVLGRPTPKKSCLKRPKPESASTGDETAPSRKTTELRYVTSRQIQIPARAELDTEIRTVMFVSGCEIDLI</sequence>